<sequence>MKTLWKLLNEKLTIVIITLLGILCIINSTISKYQKAQVTQGLINTIEWQFGSFDSTIGYIETYTQKTKDCKNNDQKICDDAEINNYKQFAMSDFNYSVRSLENTIVKYKQLYELLGKKQKFHFLTNQYDKNKAVIAKISDYKDLVENLDLIKEISKQNSDTIANLYQNAMEYYYSNL</sequence>
<keyword evidence="1" id="KW-0472">Membrane</keyword>
<dbReference type="EMBL" id="CP038241">
    <property type="protein sequence ID" value="QIV95558.1"/>
    <property type="molecule type" value="Genomic_DNA"/>
</dbReference>
<evidence type="ECO:0000313" key="3">
    <source>
        <dbReference type="Proteomes" id="UP000502004"/>
    </source>
</evidence>
<protein>
    <submittedName>
        <fullName evidence="2">Uncharacterized protein</fullName>
    </submittedName>
</protein>
<dbReference type="RefSeq" id="WP_133942177.1">
    <property type="nucleotide sequence ID" value="NZ_CP038241.1"/>
</dbReference>
<dbReference type="Proteomes" id="UP000502004">
    <property type="component" value="Chromosome"/>
</dbReference>
<keyword evidence="3" id="KW-1185">Reference proteome</keyword>
<dbReference type="AlphaFoldDB" id="A0AAE6YGY2"/>
<name>A0AAE6YGY2_9GAMM</name>
<evidence type="ECO:0000256" key="1">
    <source>
        <dbReference type="SAM" id="Phobius"/>
    </source>
</evidence>
<proteinExistence type="predicted"/>
<accession>A0AAE6YGY2</accession>
<reference evidence="2 3" key="1">
    <citation type="submission" date="2019-03" db="EMBL/GenBank/DDBJ databases">
        <title>Complete Genome Sequence of Allofrancisella inopinata Strain SYSU YG23 Isolated from Water-Cooling Systems in China.</title>
        <authorList>
            <person name="Ohrman C."/>
            <person name="Uneklint I."/>
            <person name="Sjodin A."/>
        </authorList>
    </citation>
    <scope>NUCLEOTIDE SEQUENCE [LARGE SCALE GENOMIC DNA]</scope>
    <source>
        <strain evidence="2 3">SYSU YG23</strain>
    </source>
</reference>
<dbReference type="KEGG" id="aii:E4K63_01375"/>
<feature type="transmembrane region" description="Helical" evidence="1">
    <location>
        <begin position="12"/>
        <end position="30"/>
    </location>
</feature>
<keyword evidence="1" id="KW-1133">Transmembrane helix</keyword>
<evidence type="ECO:0000313" key="2">
    <source>
        <dbReference type="EMBL" id="QIV95558.1"/>
    </source>
</evidence>
<gene>
    <name evidence="2" type="ORF">E4K63_01375</name>
</gene>
<keyword evidence="1" id="KW-0812">Transmembrane</keyword>
<organism evidence="2 3">
    <name type="scientific">Allofrancisella inopinata</name>
    <dbReference type="NCBI Taxonomy" id="1085647"/>
    <lineage>
        <taxon>Bacteria</taxon>
        <taxon>Pseudomonadati</taxon>
        <taxon>Pseudomonadota</taxon>
        <taxon>Gammaproteobacteria</taxon>
        <taxon>Thiotrichales</taxon>
        <taxon>Francisellaceae</taxon>
        <taxon>Allofrancisella</taxon>
    </lineage>
</organism>